<feature type="transmembrane region" description="Helical" evidence="1">
    <location>
        <begin position="29"/>
        <end position="46"/>
    </location>
</feature>
<dbReference type="AlphaFoldDB" id="A0A2Z5ZEB9"/>
<keyword evidence="1" id="KW-0472">Membrane</keyword>
<accession>A0A2Z5ZEB9</accession>
<dbReference type="EMBL" id="AP018515">
    <property type="protein sequence ID" value="BBC78769.1"/>
    <property type="molecule type" value="Genomic_DNA"/>
</dbReference>
<evidence type="ECO:0000313" key="2">
    <source>
        <dbReference type="EMBL" id="BBC78769.1"/>
    </source>
</evidence>
<dbReference type="Proteomes" id="UP000270034">
    <property type="component" value="Chromosome"/>
</dbReference>
<keyword evidence="1" id="KW-1133">Transmembrane helix</keyword>
<evidence type="ECO:0000256" key="1">
    <source>
        <dbReference type="SAM" id="Phobius"/>
    </source>
</evidence>
<evidence type="ECO:0000313" key="3">
    <source>
        <dbReference type="Proteomes" id="UP000270034"/>
    </source>
</evidence>
<proteinExistence type="predicted"/>
<gene>
    <name evidence="2" type="ORF">AcetOrient_orf00611</name>
</gene>
<sequence>MKHVIHPSHISNPSNIYTYSALIQKKNRSFFNLFFLFDIYMYWMFLPQS</sequence>
<reference evidence="2 3" key="1">
    <citation type="submission" date="2018-02" db="EMBL/GenBank/DDBJ databases">
        <title>Acetobacter orientalis genome.</title>
        <authorList>
            <person name="Nakashima N."/>
            <person name="Tamura T."/>
        </authorList>
    </citation>
    <scope>NUCLEOTIDE SEQUENCE [LARGE SCALE GENOMIC DNA]</scope>
    <source>
        <strain evidence="2 3">FAN1</strain>
    </source>
</reference>
<name>A0A2Z5ZEB9_9PROT</name>
<organism evidence="2 3">
    <name type="scientific">Acetobacter orientalis</name>
    <dbReference type="NCBI Taxonomy" id="146474"/>
    <lineage>
        <taxon>Bacteria</taxon>
        <taxon>Pseudomonadati</taxon>
        <taxon>Pseudomonadota</taxon>
        <taxon>Alphaproteobacteria</taxon>
        <taxon>Acetobacterales</taxon>
        <taxon>Acetobacteraceae</taxon>
        <taxon>Acetobacter</taxon>
    </lineage>
</organism>
<protein>
    <submittedName>
        <fullName evidence="2">Uncharacterized protein</fullName>
    </submittedName>
</protein>
<keyword evidence="1" id="KW-0812">Transmembrane</keyword>
<dbReference type="KEGG" id="aot:AcetOri_orf00611"/>